<evidence type="ECO:0000256" key="2">
    <source>
        <dbReference type="SAM" id="Phobius"/>
    </source>
</evidence>
<evidence type="ECO:0000313" key="4">
    <source>
        <dbReference type="Proteomes" id="UP001189429"/>
    </source>
</evidence>
<proteinExistence type="predicted"/>
<keyword evidence="2" id="KW-0812">Transmembrane</keyword>
<feature type="region of interest" description="Disordered" evidence="1">
    <location>
        <begin position="25"/>
        <end position="48"/>
    </location>
</feature>
<sequence>MARARAARAGARGALLPEAADIEAADDAGGTASEAEGTEADLGPAAPRSARRPISRCALFAAAGATALSGLLCLTARATGRWRPVLVEEFGGGVTSLTILQEATSCRNKDQIGLRTANASTLEECVQLCNGEKKCNGVLYHDSTGCDHLPKHTCFLYRGTCDPIGHACWERVDGTTITITTTKILATKNVVFLNEVVYSSDKPDGPGVEIAGPDGTDLSKYVVVVYSQAGEVEQTVKLSGTMKARNQQDYGIVWQGLQCQWYTAVALARGSTVVDFLSVWDAVTARAGPAKGRNSTVIVDAYGAPLQAGTSVEQMSLQLYGTGLSESAFEWKVHSASPGQVNALQNFM</sequence>
<dbReference type="EMBL" id="CAUYUJ010013236">
    <property type="protein sequence ID" value="CAK0835840.1"/>
    <property type="molecule type" value="Genomic_DNA"/>
</dbReference>
<feature type="transmembrane region" description="Helical" evidence="2">
    <location>
        <begin position="57"/>
        <end position="78"/>
    </location>
</feature>
<evidence type="ECO:0008006" key="5">
    <source>
        <dbReference type="Google" id="ProtNLM"/>
    </source>
</evidence>
<comment type="caution">
    <text evidence="3">The sequence shown here is derived from an EMBL/GenBank/DDBJ whole genome shotgun (WGS) entry which is preliminary data.</text>
</comment>
<keyword evidence="2" id="KW-0472">Membrane</keyword>
<dbReference type="Proteomes" id="UP001189429">
    <property type="component" value="Unassembled WGS sequence"/>
</dbReference>
<evidence type="ECO:0000313" key="3">
    <source>
        <dbReference type="EMBL" id="CAK0835840.1"/>
    </source>
</evidence>
<keyword evidence="4" id="KW-1185">Reference proteome</keyword>
<reference evidence="3" key="1">
    <citation type="submission" date="2023-10" db="EMBL/GenBank/DDBJ databases">
        <authorList>
            <person name="Chen Y."/>
            <person name="Shah S."/>
            <person name="Dougan E. K."/>
            <person name="Thang M."/>
            <person name="Chan C."/>
        </authorList>
    </citation>
    <scope>NUCLEOTIDE SEQUENCE [LARGE SCALE GENOMIC DNA]</scope>
</reference>
<organism evidence="3 4">
    <name type="scientific">Prorocentrum cordatum</name>
    <dbReference type="NCBI Taxonomy" id="2364126"/>
    <lineage>
        <taxon>Eukaryota</taxon>
        <taxon>Sar</taxon>
        <taxon>Alveolata</taxon>
        <taxon>Dinophyceae</taxon>
        <taxon>Prorocentrales</taxon>
        <taxon>Prorocentraceae</taxon>
        <taxon>Prorocentrum</taxon>
    </lineage>
</organism>
<name>A0ABN9STT6_9DINO</name>
<keyword evidence="2" id="KW-1133">Transmembrane helix</keyword>
<protein>
    <recommendedName>
        <fullName evidence="5">Apple domain-containing protein</fullName>
    </recommendedName>
</protein>
<gene>
    <name evidence="3" type="ORF">PCOR1329_LOCUS32529</name>
</gene>
<accession>A0ABN9STT6</accession>
<evidence type="ECO:0000256" key="1">
    <source>
        <dbReference type="SAM" id="MobiDB-lite"/>
    </source>
</evidence>